<dbReference type="Pfam" id="PF01451">
    <property type="entry name" value="LMWPc"/>
    <property type="match status" value="1"/>
</dbReference>
<protein>
    <submittedName>
        <fullName evidence="3">Arsenate reductase ArsC</fullName>
    </submittedName>
</protein>
<feature type="domain" description="Phosphotyrosine protein phosphatase I" evidence="2">
    <location>
        <begin position="1"/>
        <end position="135"/>
    </location>
</feature>
<dbReference type="CDD" id="cd16345">
    <property type="entry name" value="LMWP_ArsC"/>
    <property type="match status" value="1"/>
</dbReference>
<dbReference type="PANTHER" id="PTHR43428:SF1">
    <property type="entry name" value="ARSENATE REDUCTASE"/>
    <property type="match status" value="1"/>
</dbReference>
<sequence>MRILVLCTGNSCRSQMAHGFLQSFDNTLEVCSAGTHPAGQVNPQAVATMQEIGIDISRHTPKDVKQYLNQEWDYVITVCGNAKETCPNFVGKVKHRVHIGLDDPSEVAGTSDFVTNEFRRVRNQIQERFHDFYLNIRSDKHEEI</sequence>
<dbReference type="PANTHER" id="PTHR43428">
    <property type="entry name" value="ARSENATE REDUCTASE"/>
    <property type="match status" value="1"/>
</dbReference>
<organism evidence="3 4">
    <name type="scientific">Xylanibacter muris</name>
    <dbReference type="NCBI Taxonomy" id="2736290"/>
    <lineage>
        <taxon>Bacteria</taxon>
        <taxon>Pseudomonadati</taxon>
        <taxon>Bacteroidota</taxon>
        <taxon>Bacteroidia</taxon>
        <taxon>Bacteroidales</taxon>
        <taxon>Prevotellaceae</taxon>
        <taxon>Xylanibacter</taxon>
    </lineage>
</organism>
<dbReference type="Proteomes" id="UP000714420">
    <property type="component" value="Unassembled WGS sequence"/>
</dbReference>
<evidence type="ECO:0000259" key="2">
    <source>
        <dbReference type="SMART" id="SM00226"/>
    </source>
</evidence>
<evidence type="ECO:0000313" key="4">
    <source>
        <dbReference type="Proteomes" id="UP000714420"/>
    </source>
</evidence>
<dbReference type="SUPFAM" id="SSF52788">
    <property type="entry name" value="Phosphotyrosine protein phosphatases I"/>
    <property type="match status" value="1"/>
</dbReference>
<evidence type="ECO:0000313" key="3">
    <source>
        <dbReference type="EMBL" id="NPD92032.1"/>
    </source>
</evidence>
<dbReference type="InterPro" id="IPR023485">
    <property type="entry name" value="Ptyr_pPase"/>
</dbReference>
<comment type="caution">
    <text evidence="3">The sequence shown here is derived from an EMBL/GenBank/DDBJ whole genome shotgun (WGS) entry which is preliminary data.</text>
</comment>
<reference evidence="3 4" key="1">
    <citation type="submission" date="2020-05" db="EMBL/GenBank/DDBJ databases">
        <title>Distinct polysaccharide utilization as determinants for interspecies competition between intestinal Prevotella spp.</title>
        <authorList>
            <person name="Galvez E.J.C."/>
            <person name="Iljazovic A."/>
            <person name="Strowig T."/>
        </authorList>
    </citation>
    <scope>NUCLEOTIDE SEQUENCE [LARGE SCALE GENOMIC DNA]</scope>
    <source>
        <strain evidence="3 4">PMUR</strain>
    </source>
</reference>
<evidence type="ECO:0000256" key="1">
    <source>
        <dbReference type="ARBA" id="ARBA00022849"/>
    </source>
</evidence>
<dbReference type="RefSeq" id="WP_172275387.1">
    <property type="nucleotide sequence ID" value="NZ_CASGMU010000004.1"/>
</dbReference>
<accession>A0ABX2APU3</accession>
<dbReference type="Gene3D" id="3.40.50.2300">
    <property type="match status" value="1"/>
</dbReference>
<keyword evidence="1" id="KW-0059">Arsenical resistance</keyword>
<dbReference type="InterPro" id="IPR036196">
    <property type="entry name" value="Ptyr_pPase_sf"/>
</dbReference>
<name>A0ABX2APU3_9BACT</name>
<dbReference type="SMART" id="SM00226">
    <property type="entry name" value="LMWPc"/>
    <property type="match status" value="1"/>
</dbReference>
<proteinExistence type="predicted"/>
<gene>
    <name evidence="3" type="ORF">HPS56_06635</name>
</gene>
<keyword evidence="4" id="KW-1185">Reference proteome</keyword>
<dbReference type="EMBL" id="JABKKF010000005">
    <property type="protein sequence ID" value="NPD92032.1"/>
    <property type="molecule type" value="Genomic_DNA"/>
</dbReference>